<dbReference type="InterPro" id="IPR001258">
    <property type="entry name" value="NHL_repeat"/>
</dbReference>
<dbReference type="Pfam" id="PF01436">
    <property type="entry name" value="NHL"/>
    <property type="match status" value="5"/>
</dbReference>
<evidence type="ECO:0000256" key="1">
    <source>
        <dbReference type="ARBA" id="ARBA00022737"/>
    </source>
</evidence>
<dbReference type="SUPFAM" id="SSF101898">
    <property type="entry name" value="NHL repeat"/>
    <property type="match status" value="1"/>
</dbReference>
<feature type="repeat" description="NHL" evidence="2">
    <location>
        <begin position="104"/>
        <end position="134"/>
    </location>
</feature>
<dbReference type="Gene3D" id="2.120.10.30">
    <property type="entry name" value="TolB, C-terminal domain"/>
    <property type="match status" value="4"/>
</dbReference>
<evidence type="ECO:0000256" key="3">
    <source>
        <dbReference type="SAM" id="SignalP"/>
    </source>
</evidence>
<feature type="chain" id="PRO_5031098090" description="SMP-30/Gluconolactonase/LRE-like region domain-containing protein" evidence="3">
    <location>
        <begin position="23"/>
        <end position="353"/>
    </location>
</feature>
<keyword evidence="5" id="KW-1185">Reference proteome</keyword>
<proteinExistence type="predicted"/>
<dbReference type="AlphaFoldDB" id="A0A7Y7PR77"/>
<evidence type="ECO:0000313" key="5">
    <source>
        <dbReference type="Proteomes" id="UP000565521"/>
    </source>
</evidence>
<dbReference type="PANTHER" id="PTHR13833">
    <property type="match status" value="1"/>
</dbReference>
<dbReference type="PANTHER" id="PTHR13833:SF71">
    <property type="entry name" value="NHL DOMAIN-CONTAINING PROTEIN"/>
    <property type="match status" value="1"/>
</dbReference>
<sequence>MLKKHRYLLCLSLGLPACHSSAPSPGIVVSTVAGQSKAGFAEGPPTTALFNRPLGVAVDAQGNLYVADTENRRIRKITPDGFATTVAGSGGAALVDGPAATAAFNGPRGVAVDADGTLYVADTGNHCIRQVKAGVVTTLAGTVHPALGGLHGFADGPAAAARFSSPYGVAVDAQHNVYVADTENHRIRKISGGVVSTLAGNGKNGFADGPGATAQFFWPGGVAVDGAGAVYVADYGTHRLRKVAPAGTVSTVAGSGTTGTADGVGAAAQLALPEAVAVDGHGTVFLTDGSARVRQITAGGAVSTLAGSGVRGYADGLAAAAQFQRPAGLAVDAQGCVYVADGQDHRIRKIATP</sequence>
<protein>
    <recommendedName>
        <fullName evidence="6">SMP-30/Gluconolactonase/LRE-like region domain-containing protein</fullName>
    </recommendedName>
</protein>
<dbReference type="InterPro" id="IPR011042">
    <property type="entry name" value="6-blade_b-propeller_TolB-like"/>
</dbReference>
<reference evidence="4 5" key="1">
    <citation type="submission" date="2020-05" db="EMBL/GenBank/DDBJ databases">
        <title>Hymenobacter terrestris sp. nov. and Hymenobacter lapidiphilus sp. nov., isolated from regoliths in Antarctica.</title>
        <authorList>
            <person name="Sedlacek I."/>
            <person name="Pantucek R."/>
            <person name="Zeman M."/>
            <person name="Holochova P."/>
            <person name="Kralova S."/>
            <person name="Stankova E."/>
            <person name="Sedo O."/>
            <person name="Micenkova L."/>
            <person name="Svec P."/>
            <person name="Gupta V."/>
            <person name="Sood U."/>
            <person name="Korpole U.S."/>
            <person name="Lal R."/>
        </authorList>
    </citation>
    <scope>NUCLEOTIDE SEQUENCE [LARGE SCALE GENOMIC DNA]</scope>
    <source>
        <strain evidence="4 5">P5342</strain>
    </source>
</reference>
<feature type="signal peptide" evidence="3">
    <location>
        <begin position="1"/>
        <end position="22"/>
    </location>
</feature>
<accession>A0A7Y7PR77</accession>
<evidence type="ECO:0008006" key="6">
    <source>
        <dbReference type="Google" id="ProtNLM"/>
    </source>
</evidence>
<keyword evidence="3" id="KW-0732">Signal</keyword>
<feature type="repeat" description="NHL" evidence="2">
    <location>
        <begin position="210"/>
        <end position="246"/>
    </location>
</feature>
<dbReference type="EMBL" id="JABKAU010000027">
    <property type="protein sequence ID" value="NVO32359.1"/>
    <property type="molecule type" value="Genomic_DNA"/>
</dbReference>
<evidence type="ECO:0000256" key="2">
    <source>
        <dbReference type="PROSITE-ProRule" id="PRU00504"/>
    </source>
</evidence>
<feature type="repeat" description="NHL" evidence="2">
    <location>
        <begin position="50"/>
        <end position="80"/>
    </location>
</feature>
<dbReference type="RefSeq" id="WP_176909227.1">
    <property type="nucleotide sequence ID" value="NZ_JABKAU010000027.1"/>
</dbReference>
<comment type="caution">
    <text evidence="4">The sequence shown here is derived from an EMBL/GenBank/DDBJ whole genome shotgun (WGS) entry which is preliminary data.</text>
</comment>
<dbReference type="Proteomes" id="UP000565521">
    <property type="component" value="Unassembled WGS sequence"/>
</dbReference>
<organism evidence="4 5">
    <name type="scientific">Hymenobacter lapidiphilus</name>
    <dbReference type="NCBI Taxonomy" id="2608003"/>
    <lineage>
        <taxon>Bacteria</taxon>
        <taxon>Pseudomonadati</taxon>
        <taxon>Bacteroidota</taxon>
        <taxon>Cytophagia</taxon>
        <taxon>Cytophagales</taxon>
        <taxon>Hymenobacteraceae</taxon>
        <taxon>Hymenobacter</taxon>
    </lineage>
</organism>
<name>A0A7Y7PR77_9BACT</name>
<feature type="repeat" description="NHL" evidence="2">
    <location>
        <begin position="163"/>
        <end position="193"/>
    </location>
</feature>
<dbReference type="CDD" id="cd14953">
    <property type="entry name" value="NHL_like_1"/>
    <property type="match status" value="1"/>
</dbReference>
<dbReference type="PROSITE" id="PS51125">
    <property type="entry name" value="NHL"/>
    <property type="match status" value="4"/>
</dbReference>
<evidence type="ECO:0000313" key="4">
    <source>
        <dbReference type="EMBL" id="NVO32359.1"/>
    </source>
</evidence>
<keyword evidence="1" id="KW-0677">Repeat</keyword>
<gene>
    <name evidence="4" type="ORF">HW554_14165</name>
</gene>